<evidence type="ECO:0000313" key="3">
    <source>
        <dbReference type="Proteomes" id="UP001140206"/>
    </source>
</evidence>
<feature type="compositionally biased region" description="Basic and acidic residues" evidence="1">
    <location>
        <begin position="65"/>
        <end position="83"/>
    </location>
</feature>
<feature type="compositionally biased region" description="Basic and acidic residues" evidence="1">
    <location>
        <begin position="534"/>
        <end position="548"/>
    </location>
</feature>
<sequence>MDTHQWRQAPYQPQPCPVCFSPHYPYCPPPPSYGGAHLQQPHPYPAAHPPPKRMRVEDPYPPDIPPKEDRILNLIRDHGRQGESQDPGFGSYQNFHVQPNGYNNDPYNNPYPASQNVTQSYRPAPGYYGYNRVENGYGYRPDPSQLYNWAQSAPPPPPPPPHAQPPPPPPPQVPPPPLDFVPQKNPSLFPIVSSGPARTAPVPSSVYNFAQTNTSLPLGQDGTTVCLPSVSEPITKASLNLTAKPISARPTVINACDLFKHPQRASRPDHFVVILRGLPGSGKSYLAKALRDVEVENGGSAPRIHSIDDYFMIEVEKDANDGDSSKSRSKKLTKKVIEYCYEAEMEETYRSSMLKAFKKTLDEGNFTFVIVDDRNLRVADFSQFWAVAKRSAYEVYLLEAPYKDPTGCAARNLHGFTLDDVKKMADQWEEAPPVYLQLDVRPLLSGDYLKEETIKEVEMDMEDDMVPPTENVPENCNSTDVYNVVSYNNDNVFDEKAESIGDEAHAGVLKGGESWDSEEEEAVGVKDIRQSKWSKNIEEETEKPESSKGNEGVLSGLMQAYGKRKSRKSIHWGDRAEIGGFSIGSAAQKRAYLSLVIGPGSGYNLKSNPLIDEEKESLNSRGKINPETKKLLSEQLRAERESFKAIFDRRRLRIEDE</sequence>
<dbReference type="Gene3D" id="3.40.50.300">
    <property type="entry name" value="P-loop containing nucleotide triphosphate hydrolases"/>
    <property type="match status" value="1"/>
</dbReference>
<evidence type="ECO:0000256" key="1">
    <source>
        <dbReference type="SAM" id="MobiDB-lite"/>
    </source>
</evidence>
<proteinExistence type="predicted"/>
<accession>A0AAV8DRF8</accession>
<keyword evidence="3" id="KW-1185">Reference proteome</keyword>
<reference evidence="2" key="1">
    <citation type="submission" date="2022-08" db="EMBL/GenBank/DDBJ databases">
        <authorList>
            <person name="Marques A."/>
        </authorList>
    </citation>
    <scope>NUCLEOTIDE SEQUENCE</scope>
    <source>
        <strain evidence="2">RhyPub2mFocal</strain>
        <tissue evidence="2">Leaves</tissue>
    </source>
</reference>
<name>A0AAV8DRF8_9POAL</name>
<keyword evidence="2" id="KW-0378">Hydrolase</keyword>
<dbReference type="GO" id="GO:0032204">
    <property type="term" value="P:regulation of telomere maintenance"/>
    <property type="evidence" value="ECO:0007669"/>
    <property type="project" value="TreeGrafter"/>
</dbReference>
<protein>
    <submittedName>
        <fullName evidence="2">P-loop containing nucleoside triphosphate hydrolases superfamily protein</fullName>
    </submittedName>
</protein>
<evidence type="ECO:0000313" key="2">
    <source>
        <dbReference type="EMBL" id="KAJ4769806.1"/>
    </source>
</evidence>
<dbReference type="PANTHER" id="PTHR13413:SF0">
    <property type="entry name" value="YLP MOTIF-CONTAINING PROTEIN 1"/>
    <property type="match status" value="1"/>
</dbReference>
<dbReference type="PANTHER" id="PTHR13413">
    <property type="entry name" value="YLP MOTIF CONTAINING PROTEIN NUCLEAR PROTEIN ZAP"/>
    <property type="match status" value="1"/>
</dbReference>
<feature type="region of interest" description="Disordered" evidence="1">
    <location>
        <begin position="136"/>
        <end position="196"/>
    </location>
</feature>
<feature type="region of interest" description="Disordered" evidence="1">
    <location>
        <begin position="534"/>
        <end position="553"/>
    </location>
</feature>
<dbReference type="GO" id="GO:0005634">
    <property type="term" value="C:nucleus"/>
    <property type="evidence" value="ECO:0007669"/>
    <property type="project" value="InterPro"/>
</dbReference>
<comment type="caution">
    <text evidence="2">The sequence shown here is derived from an EMBL/GenBank/DDBJ whole genome shotgun (WGS) entry which is preliminary data.</text>
</comment>
<dbReference type="Proteomes" id="UP001140206">
    <property type="component" value="Chromosome 3"/>
</dbReference>
<dbReference type="GO" id="GO:0016787">
    <property type="term" value="F:hydrolase activity"/>
    <property type="evidence" value="ECO:0007669"/>
    <property type="project" value="UniProtKB-KW"/>
</dbReference>
<dbReference type="FunFam" id="3.40.50.300:FF:000978">
    <property type="entry name" value="YLP motif-containing protein 1 isoform X3"/>
    <property type="match status" value="1"/>
</dbReference>
<dbReference type="EMBL" id="JAMFTS010000003">
    <property type="protein sequence ID" value="KAJ4769806.1"/>
    <property type="molecule type" value="Genomic_DNA"/>
</dbReference>
<gene>
    <name evidence="2" type="ORF">LUZ62_054063</name>
</gene>
<dbReference type="AlphaFoldDB" id="A0AAV8DRF8"/>
<feature type="region of interest" description="Disordered" evidence="1">
    <location>
        <begin position="30"/>
        <end position="120"/>
    </location>
</feature>
<dbReference type="SUPFAM" id="SSF52540">
    <property type="entry name" value="P-loop containing nucleoside triphosphate hydrolases"/>
    <property type="match status" value="1"/>
</dbReference>
<dbReference type="InterPro" id="IPR027417">
    <property type="entry name" value="P-loop_NTPase"/>
</dbReference>
<feature type="compositionally biased region" description="Low complexity" evidence="1">
    <location>
        <begin position="99"/>
        <end position="112"/>
    </location>
</feature>
<organism evidence="2 3">
    <name type="scientific">Rhynchospora pubera</name>
    <dbReference type="NCBI Taxonomy" id="906938"/>
    <lineage>
        <taxon>Eukaryota</taxon>
        <taxon>Viridiplantae</taxon>
        <taxon>Streptophyta</taxon>
        <taxon>Embryophyta</taxon>
        <taxon>Tracheophyta</taxon>
        <taxon>Spermatophyta</taxon>
        <taxon>Magnoliopsida</taxon>
        <taxon>Liliopsida</taxon>
        <taxon>Poales</taxon>
        <taxon>Cyperaceae</taxon>
        <taxon>Cyperoideae</taxon>
        <taxon>Rhynchosporeae</taxon>
        <taxon>Rhynchospora</taxon>
    </lineage>
</organism>
<dbReference type="InterPro" id="IPR026314">
    <property type="entry name" value="YLP_motif_con_p1"/>
</dbReference>
<feature type="compositionally biased region" description="Pro residues" evidence="1">
    <location>
        <begin position="153"/>
        <end position="179"/>
    </location>
</feature>